<dbReference type="Proteomes" id="UP000053477">
    <property type="component" value="Unassembled WGS sequence"/>
</dbReference>
<reference evidence="2 3" key="1">
    <citation type="submission" date="2015-04" db="EMBL/GenBank/DDBJ databases">
        <title>Complete genome sequence of Schizopora paradoxa KUC8140, a cosmopolitan wood degrader in East Asia.</title>
        <authorList>
            <consortium name="DOE Joint Genome Institute"/>
            <person name="Min B."/>
            <person name="Park H."/>
            <person name="Jang Y."/>
            <person name="Kim J.-J."/>
            <person name="Kim K.H."/>
            <person name="Pangilinan J."/>
            <person name="Lipzen A."/>
            <person name="Riley R."/>
            <person name="Grigoriev I.V."/>
            <person name="Spatafora J.W."/>
            <person name="Choi I.-G."/>
        </authorList>
    </citation>
    <scope>NUCLEOTIDE SEQUENCE [LARGE SCALE GENOMIC DNA]</scope>
    <source>
        <strain evidence="2 3">KUC8140</strain>
    </source>
</reference>
<dbReference type="OrthoDB" id="541052at2759"/>
<evidence type="ECO:0000313" key="2">
    <source>
        <dbReference type="EMBL" id="KLO16773.1"/>
    </source>
</evidence>
<dbReference type="InParanoid" id="A0A0H2S520"/>
<organism evidence="2 3">
    <name type="scientific">Schizopora paradoxa</name>
    <dbReference type="NCBI Taxonomy" id="27342"/>
    <lineage>
        <taxon>Eukaryota</taxon>
        <taxon>Fungi</taxon>
        <taxon>Dikarya</taxon>
        <taxon>Basidiomycota</taxon>
        <taxon>Agaricomycotina</taxon>
        <taxon>Agaricomycetes</taxon>
        <taxon>Hymenochaetales</taxon>
        <taxon>Schizoporaceae</taxon>
        <taxon>Schizopora</taxon>
    </lineage>
</organism>
<protein>
    <recommendedName>
        <fullName evidence="1">Glycosyl transferase CAP10 domain-containing protein</fullName>
    </recommendedName>
</protein>
<feature type="domain" description="Glycosyl transferase CAP10" evidence="1">
    <location>
        <begin position="252"/>
        <end position="534"/>
    </location>
</feature>
<dbReference type="InterPro" id="IPR006598">
    <property type="entry name" value="CAP10"/>
</dbReference>
<dbReference type="SMART" id="SM00672">
    <property type="entry name" value="CAP10"/>
    <property type="match status" value="1"/>
</dbReference>
<evidence type="ECO:0000259" key="1">
    <source>
        <dbReference type="SMART" id="SM00672"/>
    </source>
</evidence>
<dbReference type="AlphaFoldDB" id="A0A0H2S520"/>
<dbReference type="PANTHER" id="PTHR12203">
    <property type="entry name" value="KDEL LYS-ASP-GLU-LEU CONTAINING - RELATED"/>
    <property type="match status" value="1"/>
</dbReference>
<dbReference type="InterPro" id="IPR051091">
    <property type="entry name" value="O-Glucosyltr/Glycosyltrsf_90"/>
</dbReference>
<feature type="non-terminal residue" evidence="2">
    <location>
        <position position="1"/>
    </location>
</feature>
<accession>A0A0H2S520</accession>
<name>A0A0H2S520_9AGAM</name>
<dbReference type="Pfam" id="PF05686">
    <property type="entry name" value="Glyco_transf_90"/>
    <property type="match status" value="1"/>
</dbReference>
<evidence type="ECO:0000313" key="3">
    <source>
        <dbReference type="Proteomes" id="UP000053477"/>
    </source>
</evidence>
<feature type="non-terminal residue" evidence="2">
    <location>
        <position position="540"/>
    </location>
</feature>
<gene>
    <name evidence="2" type="ORF">SCHPADRAFT_804023</name>
</gene>
<dbReference type="EMBL" id="KQ085912">
    <property type="protein sequence ID" value="KLO16773.1"/>
    <property type="molecule type" value="Genomic_DNA"/>
</dbReference>
<sequence>EVEEHLWDANGLLTVNQRGPHPIYELVRRAEAQWEDKNKRASKTLSQAVHEYRRRYNRLPPTGFDHWWRYVQENNVQLPDEYDLIYRDLEPYWGIDPKILSAAQVHREHFRDSWTIGKVDFDAPASVLNTSLPEGQTENFLKWGAYPQLELLGDQWQYVPPFRATFNPHDAPSQPVEWAWKTAALDAVSRGEYLSRENFPAREGKGYAAMCPPGSPGYESVPSFEELPASQSNKTFIFDHLASMDVCQHPRLLPLHGIFLSKGNDFDPDRFPTPQFSNSATQMHIDIHAISSYMNDEFAWEDPKWEDKDDDRLVWRGGPTGMKLQEKPGINWRGAHRLRFVNLTSGLMGIEEPVSFLRPTSDPSSPVDLPTTRPRGVLNKAMMDVGFSTDYFNCAGDPCEAMESELGRRPHMSQREAGKYKYVFDVDGNGWSARFRRLMSMHSVVFKASVYPEWFSERVQPWVHYVPVQMDYSDLYDSLAFFAGDINGENAHDEMAKRIGAQGREWVTKYWRKEDMVAYMFRLWLEYARLMSPDRNEMNF</sequence>
<dbReference type="PANTHER" id="PTHR12203:SF118">
    <property type="entry name" value="BETA-1,2-XYLOSYLTRANSFERASE 1"/>
    <property type="match status" value="1"/>
</dbReference>
<keyword evidence="3" id="KW-1185">Reference proteome</keyword>
<proteinExistence type="predicted"/>